<evidence type="ECO:0000313" key="2">
    <source>
        <dbReference type="EMBL" id="SSX66191.1"/>
    </source>
</evidence>
<evidence type="ECO:0000313" key="4">
    <source>
        <dbReference type="Proteomes" id="UP000254227"/>
    </source>
</evidence>
<dbReference type="RefSeq" id="WP_004695857.1">
    <property type="nucleotide sequence ID" value="NZ_BBTB01000051.1"/>
</dbReference>
<protein>
    <submittedName>
        <fullName evidence="2">Uncharacterized protein</fullName>
    </submittedName>
</protein>
<sequence>MEIKELKAEFEKLKYIEEKLEYLNFDEHLGCYVEKNNGMPVGLAAWVNGAFYGFEQAVKAQAVPEGFVLIKDDTKTVVAIERMVEQQVEASGMDSRRLERLDGWKIIEAAVKAQESQITELKVEWASDCFKCGHHEAIIYSTAAEASTKGWFHDGDEVKCTGCGNTGEMDARGEDSDICWNEDEAND</sequence>
<reference evidence="2 4" key="1">
    <citation type="submission" date="2018-06" db="EMBL/GenBank/DDBJ databases">
        <authorList>
            <consortium name="Pathogen Informatics"/>
            <person name="Doyle S."/>
        </authorList>
    </citation>
    <scope>NUCLEOTIDE SEQUENCE [LARGE SCALE GENOMIC DNA]</scope>
    <source>
        <strain evidence="2 4">NCTC10308</strain>
    </source>
</reference>
<proteinExistence type="predicted"/>
<dbReference type="EMBL" id="UFRV01000001">
    <property type="protein sequence ID" value="SSX66191.1"/>
    <property type="molecule type" value="Genomic_DNA"/>
</dbReference>
<gene>
    <name evidence="1" type="ORF">I6G67_04935</name>
    <name evidence="2" type="ORF">NCTC10308_00001</name>
    <name evidence="3" type="ORF">NCTC10308_01772</name>
</gene>
<evidence type="ECO:0000313" key="3">
    <source>
        <dbReference type="EMBL" id="SUT95568.1"/>
    </source>
</evidence>
<evidence type="ECO:0000313" key="1">
    <source>
        <dbReference type="EMBL" id="QPS04808.1"/>
    </source>
</evidence>
<name>A0A376BDH8_ACIJO</name>
<reference evidence="1 5" key="2">
    <citation type="submission" date="2020-12" db="EMBL/GenBank/DDBJ databases">
        <title>FDA dAtabase for Regulatory Grade micrObial Sequences (FDA-ARGOS): Supporting development and validation of Infectious Disease Dx tests.</title>
        <authorList>
            <person name="Sproer C."/>
            <person name="Gronow S."/>
            <person name="Severitt S."/>
            <person name="Schroder I."/>
            <person name="Tallon L."/>
            <person name="Sadzewicz L."/>
            <person name="Zhao X."/>
            <person name="Boylan J."/>
            <person name="Ott S."/>
            <person name="Bowen H."/>
            <person name="Vavikolanu K."/>
            <person name="Mehta A."/>
            <person name="Aluvathingal J."/>
            <person name="Nadendla S."/>
            <person name="Lowell S."/>
            <person name="Myers T."/>
            <person name="Yan Y."/>
            <person name="Sichtig H."/>
        </authorList>
    </citation>
    <scope>NUCLEOTIDE SEQUENCE [LARGE SCALE GENOMIC DNA]</scope>
    <source>
        <strain evidence="1 5">FDAARGOS_910</strain>
    </source>
</reference>
<dbReference type="AlphaFoldDB" id="A0A376BDH8"/>
<accession>A0A376BDH8</accession>
<dbReference type="EMBL" id="CP065666">
    <property type="protein sequence ID" value="QPS04808.1"/>
    <property type="molecule type" value="Genomic_DNA"/>
</dbReference>
<organism evidence="2 4">
    <name type="scientific">Acinetobacter johnsonii</name>
    <dbReference type="NCBI Taxonomy" id="40214"/>
    <lineage>
        <taxon>Bacteria</taxon>
        <taxon>Pseudomonadati</taxon>
        <taxon>Pseudomonadota</taxon>
        <taxon>Gammaproteobacteria</taxon>
        <taxon>Moraxellales</taxon>
        <taxon>Moraxellaceae</taxon>
        <taxon>Acinetobacter</taxon>
    </lineage>
</organism>
<dbReference type="Proteomes" id="UP000595107">
    <property type="component" value="Chromosome"/>
</dbReference>
<dbReference type="EMBL" id="UFRV01000006">
    <property type="protein sequence ID" value="SUT95568.1"/>
    <property type="molecule type" value="Genomic_DNA"/>
</dbReference>
<evidence type="ECO:0000313" key="5">
    <source>
        <dbReference type="Proteomes" id="UP000595107"/>
    </source>
</evidence>
<dbReference type="Proteomes" id="UP000254227">
    <property type="component" value="Unassembled WGS sequence"/>
</dbReference>